<organism evidence="2 3">
    <name type="scientific">Symbiodinium necroappetens</name>
    <dbReference type="NCBI Taxonomy" id="1628268"/>
    <lineage>
        <taxon>Eukaryota</taxon>
        <taxon>Sar</taxon>
        <taxon>Alveolata</taxon>
        <taxon>Dinophyceae</taxon>
        <taxon>Suessiales</taxon>
        <taxon>Symbiodiniaceae</taxon>
        <taxon>Symbiodinium</taxon>
    </lineage>
</organism>
<evidence type="ECO:0000256" key="1">
    <source>
        <dbReference type="SAM" id="MobiDB-lite"/>
    </source>
</evidence>
<name>A0A813BCY6_9DINO</name>
<feature type="region of interest" description="Disordered" evidence="1">
    <location>
        <begin position="171"/>
        <end position="330"/>
    </location>
</feature>
<comment type="caution">
    <text evidence="2">The sequence shown here is derived from an EMBL/GenBank/DDBJ whole genome shotgun (WGS) entry which is preliminary data.</text>
</comment>
<feature type="region of interest" description="Disordered" evidence="1">
    <location>
        <begin position="131"/>
        <end position="153"/>
    </location>
</feature>
<feature type="compositionally biased region" description="Basic and acidic residues" evidence="1">
    <location>
        <begin position="319"/>
        <end position="330"/>
    </location>
</feature>
<keyword evidence="3" id="KW-1185">Reference proteome</keyword>
<gene>
    <name evidence="2" type="ORF">SNEC2469_LOCUS29983</name>
</gene>
<feature type="compositionally biased region" description="Low complexity" evidence="1">
    <location>
        <begin position="247"/>
        <end position="260"/>
    </location>
</feature>
<evidence type="ECO:0000313" key="3">
    <source>
        <dbReference type="Proteomes" id="UP000601435"/>
    </source>
</evidence>
<dbReference type="AlphaFoldDB" id="A0A813BCY6"/>
<sequence length="345" mass="37643">MVVITPSQPPATVYALLQKAKPSWSAKDLQRVYQKLQKVAITDGESLARSISEGSLNPTLAAAGERKLKSSTLAFLRLAVRDPVRTPKESVDEYTARQQVMQAQLPSLTSSPGPAMLMPSKRPSLPAAVVLPPLTRPSQPSHRSWRSPLAEGREHTAAESIMLDNIVWSPQGAPREAPAQEKTINNVKPKFVPRRPDDEPLPASSTPGPGPSQKRAAESKENRGTAANVPSTENDQRAKTADSGMKSAAASTSNSNSYSTFVGMSGKKGQRESRTEVRSHPQLRDAGGPERTVFPVDHNGVPDLDRPGKPGARLRRRPMKGEEVFPERRRTDARLHRRNIIRAYG</sequence>
<evidence type="ECO:0000313" key="2">
    <source>
        <dbReference type="EMBL" id="CAE7895809.1"/>
    </source>
</evidence>
<protein>
    <submittedName>
        <fullName evidence="2">Uncharacterized protein</fullName>
    </submittedName>
</protein>
<proteinExistence type="predicted"/>
<accession>A0A813BCY6</accession>
<feature type="compositionally biased region" description="Basic and acidic residues" evidence="1">
    <location>
        <begin position="269"/>
        <end position="283"/>
    </location>
</feature>
<dbReference type="OrthoDB" id="424297at2759"/>
<dbReference type="EMBL" id="CAJNJA010068763">
    <property type="protein sequence ID" value="CAE7895809.1"/>
    <property type="molecule type" value="Genomic_DNA"/>
</dbReference>
<dbReference type="Proteomes" id="UP000601435">
    <property type="component" value="Unassembled WGS sequence"/>
</dbReference>
<reference evidence="2" key="1">
    <citation type="submission" date="2021-02" db="EMBL/GenBank/DDBJ databases">
        <authorList>
            <person name="Dougan E. K."/>
            <person name="Rhodes N."/>
            <person name="Thang M."/>
            <person name="Chan C."/>
        </authorList>
    </citation>
    <scope>NUCLEOTIDE SEQUENCE</scope>
</reference>